<proteinExistence type="predicted"/>
<dbReference type="EMBL" id="JAAMPC010000009">
    <property type="protein sequence ID" value="KAG2294331.1"/>
    <property type="molecule type" value="Genomic_DNA"/>
</dbReference>
<protein>
    <submittedName>
        <fullName evidence="2">Uncharacterized protein</fullName>
    </submittedName>
</protein>
<evidence type="ECO:0000313" key="3">
    <source>
        <dbReference type="Proteomes" id="UP000886595"/>
    </source>
</evidence>
<dbReference type="OrthoDB" id="10443702at2759"/>
<organism evidence="2 3">
    <name type="scientific">Brassica carinata</name>
    <name type="common">Ethiopian mustard</name>
    <name type="synonym">Abyssinian cabbage</name>
    <dbReference type="NCBI Taxonomy" id="52824"/>
    <lineage>
        <taxon>Eukaryota</taxon>
        <taxon>Viridiplantae</taxon>
        <taxon>Streptophyta</taxon>
        <taxon>Embryophyta</taxon>
        <taxon>Tracheophyta</taxon>
        <taxon>Spermatophyta</taxon>
        <taxon>Magnoliopsida</taxon>
        <taxon>eudicotyledons</taxon>
        <taxon>Gunneridae</taxon>
        <taxon>Pentapetalae</taxon>
        <taxon>rosids</taxon>
        <taxon>malvids</taxon>
        <taxon>Brassicales</taxon>
        <taxon>Brassicaceae</taxon>
        <taxon>Brassiceae</taxon>
        <taxon>Brassica</taxon>
    </lineage>
</organism>
<dbReference type="Proteomes" id="UP000886595">
    <property type="component" value="Unassembled WGS sequence"/>
</dbReference>
<reference evidence="2 3" key="1">
    <citation type="submission" date="2020-02" db="EMBL/GenBank/DDBJ databases">
        <authorList>
            <person name="Ma Q."/>
            <person name="Huang Y."/>
            <person name="Song X."/>
            <person name="Pei D."/>
        </authorList>
    </citation>
    <scope>NUCLEOTIDE SEQUENCE [LARGE SCALE GENOMIC DNA]</scope>
    <source>
        <strain evidence="2">Sxm20200214</strain>
        <tissue evidence="2">Leaf</tissue>
    </source>
</reference>
<name>A0A8X7UYD3_BRACI</name>
<accession>A0A8X7UYD3</accession>
<dbReference type="GO" id="GO:0005739">
    <property type="term" value="C:mitochondrion"/>
    <property type="evidence" value="ECO:0007669"/>
    <property type="project" value="InterPro"/>
</dbReference>
<evidence type="ECO:0000313" key="2">
    <source>
        <dbReference type="EMBL" id="KAG2294331.1"/>
    </source>
</evidence>
<dbReference type="InterPro" id="IPR010591">
    <property type="entry name" value="ATP11"/>
</dbReference>
<dbReference type="Pfam" id="PF06644">
    <property type="entry name" value="ATP11"/>
    <property type="match status" value="1"/>
</dbReference>
<feature type="region of interest" description="Disordered" evidence="1">
    <location>
        <begin position="178"/>
        <end position="229"/>
    </location>
</feature>
<sequence length="248" mass="28178">MKALFVLSLPVSTDLHRTVFFFFSPLKTKPLDSIMDLDRSKTKSPKELTAIWYDVYFTPLSSKAAYWDHYESFPLHRLVIQRAAECHYFVIPLWIGNDYMRIVYAQGWVMCIHYRKHSLSETDATSTKHSLQSTLFHFTVGKSFQNLLNNQQPKTQHPYVHPVGDTFSASDASVFGSQWTEDGNDSAETEASKRRKLDGESAQSSIPVGKDEARPVGVKASKANGKRSPLNELEIALKNKLIKEMFAL</sequence>
<dbReference type="AlphaFoldDB" id="A0A8X7UYD3"/>
<keyword evidence="3" id="KW-1185">Reference proteome</keyword>
<comment type="caution">
    <text evidence="2">The sequence shown here is derived from an EMBL/GenBank/DDBJ whole genome shotgun (WGS) entry which is preliminary data.</text>
</comment>
<evidence type="ECO:0000256" key="1">
    <source>
        <dbReference type="SAM" id="MobiDB-lite"/>
    </source>
</evidence>
<gene>
    <name evidence="2" type="ORF">Bca52824_041000</name>
</gene>
<dbReference type="GO" id="GO:0065003">
    <property type="term" value="P:protein-containing complex assembly"/>
    <property type="evidence" value="ECO:0007669"/>
    <property type="project" value="InterPro"/>
</dbReference>